<dbReference type="RefSeq" id="WP_006822589.1">
    <property type="nucleotide sequence ID" value="NZ_CP004350.1"/>
</dbReference>
<organism evidence="1 2">
    <name type="scientific">Corynebacterium casei LMG S-19264</name>
    <dbReference type="NCBI Taxonomy" id="1285583"/>
    <lineage>
        <taxon>Bacteria</taxon>
        <taxon>Bacillati</taxon>
        <taxon>Actinomycetota</taxon>
        <taxon>Actinomycetes</taxon>
        <taxon>Mycobacteriales</taxon>
        <taxon>Corynebacteriaceae</taxon>
        <taxon>Corynebacterium</taxon>
    </lineage>
</organism>
<proteinExistence type="predicted"/>
<accession>A0ABM5PT53</accession>
<dbReference type="EMBL" id="CP004350">
    <property type="protein sequence ID" value="AHI21134.1"/>
    <property type="molecule type" value="Genomic_DNA"/>
</dbReference>
<gene>
    <name evidence="1" type="ORF">CCASEI_12920</name>
</gene>
<evidence type="ECO:0000313" key="1">
    <source>
        <dbReference type="EMBL" id="AHI21134.1"/>
    </source>
</evidence>
<sequence length="93" mass="9689">MTILFNNHSENLVHDYLDHATSCALAQEISQVAHSLAPGSLTAAALSRAVGSWSGAIAQSNGATSEQLRSVASMLTALRNEDDGLAAQLGRIL</sequence>
<reference evidence="2" key="1">
    <citation type="submission" date="2013-02" db="EMBL/GenBank/DDBJ databases">
        <title>The complete genome sequence of Corynebacterium casei LMG S-19264 (=DSM 44701).</title>
        <authorList>
            <person name="Ruckert C."/>
            <person name="Albersmeier A."/>
            <person name="Kalinowski J."/>
        </authorList>
    </citation>
    <scope>NUCLEOTIDE SEQUENCE [LARGE SCALE GENOMIC DNA]</scope>
    <source>
        <strain evidence="2">LMG S-19264</strain>
    </source>
</reference>
<name>A0ABM5PT53_9CORY</name>
<keyword evidence="2" id="KW-1185">Reference proteome</keyword>
<evidence type="ECO:0000313" key="2">
    <source>
        <dbReference type="Proteomes" id="UP000019226"/>
    </source>
</evidence>
<dbReference type="GeneID" id="82878679"/>
<dbReference type="Proteomes" id="UP000019226">
    <property type="component" value="Chromosome"/>
</dbReference>
<protein>
    <submittedName>
        <fullName evidence="1">Uncharacterized protein</fullName>
    </submittedName>
</protein>